<organism evidence="2 3">
    <name type="scientific">Rhipicephalus microplus</name>
    <name type="common">Cattle tick</name>
    <name type="synonym">Boophilus microplus</name>
    <dbReference type="NCBI Taxonomy" id="6941"/>
    <lineage>
        <taxon>Eukaryota</taxon>
        <taxon>Metazoa</taxon>
        <taxon>Ecdysozoa</taxon>
        <taxon>Arthropoda</taxon>
        <taxon>Chelicerata</taxon>
        <taxon>Arachnida</taxon>
        <taxon>Acari</taxon>
        <taxon>Parasitiformes</taxon>
        <taxon>Ixodida</taxon>
        <taxon>Ixodoidea</taxon>
        <taxon>Ixodidae</taxon>
        <taxon>Rhipicephalinae</taxon>
        <taxon>Rhipicephalus</taxon>
        <taxon>Boophilus</taxon>
    </lineage>
</organism>
<protein>
    <recommendedName>
        <fullName evidence="4">Kunitz</fullName>
    </recommendedName>
</protein>
<keyword evidence="3" id="KW-1185">Reference proteome</keyword>
<keyword evidence="1" id="KW-0472">Membrane</keyword>
<reference evidence="2" key="1">
    <citation type="journal article" date="2020" name="Cell">
        <title>Large-Scale Comparative Analyses of Tick Genomes Elucidate Their Genetic Diversity and Vector Capacities.</title>
        <authorList>
            <consortium name="Tick Genome and Microbiome Consortium (TIGMIC)"/>
            <person name="Jia N."/>
            <person name="Wang J."/>
            <person name="Shi W."/>
            <person name="Du L."/>
            <person name="Sun Y."/>
            <person name="Zhan W."/>
            <person name="Jiang J.F."/>
            <person name="Wang Q."/>
            <person name="Zhang B."/>
            <person name="Ji P."/>
            <person name="Bell-Sakyi L."/>
            <person name="Cui X.M."/>
            <person name="Yuan T.T."/>
            <person name="Jiang B.G."/>
            <person name="Yang W.F."/>
            <person name="Lam T.T."/>
            <person name="Chang Q.C."/>
            <person name="Ding S.J."/>
            <person name="Wang X.J."/>
            <person name="Zhu J.G."/>
            <person name="Ruan X.D."/>
            <person name="Zhao L."/>
            <person name="Wei J.T."/>
            <person name="Ye R.Z."/>
            <person name="Que T.C."/>
            <person name="Du C.H."/>
            <person name="Zhou Y.H."/>
            <person name="Cheng J.X."/>
            <person name="Dai P.F."/>
            <person name="Guo W.B."/>
            <person name="Han X.H."/>
            <person name="Huang E.J."/>
            <person name="Li L.F."/>
            <person name="Wei W."/>
            <person name="Gao Y.C."/>
            <person name="Liu J.Z."/>
            <person name="Shao H.Z."/>
            <person name="Wang X."/>
            <person name="Wang C.C."/>
            <person name="Yang T.C."/>
            <person name="Huo Q.B."/>
            <person name="Li W."/>
            <person name="Chen H.Y."/>
            <person name="Chen S.E."/>
            <person name="Zhou L.G."/>
            <person name="Ni X.B."/>
            <person name="Tian J.H."/>
            <person name="Sheng Y."/>
            <person name="Liu T."/>
            <person name="Pan Y.S."/>
            <person name="Xia L.Y."/>
            <person name="Li J."/>
            <person name="Zhao F."/>
            <person name="Cao W.C."/>
        </authorList>
    </citation>
    <scope>NUCLEOTIDE SEQUENCE</scope>
    <source>
        <strain evidence="2">Rmic-2018</strain>
    </source>
</reference>
<evidence type="ECO:0000313" key="2">
    <source>
        <dbReference type="EMBL" id="KAH8027095.1"/>
    </source>
</evidence>
<proteinExistence type="predicted"/>
<evidence type="ECO:0000256" key="1">
    <source>
        <dbReference type="SAM" id="Phobius"/>
    </source>
</evidence>
<sequence>MIKSAYQRKRQGRRGQEKGRDKALTALFLVSSPVPSSPVVCSGTLDRLIYGEERLGHQTQIINEHVHRALVCICGATLAIAGLLGVLMLYLVYLAMHVGEPARPRAAIETSSTTTALPMYTSRHPGRYTTAVPAGTPGKRCTDHLLAPLRSNCTPINDEVVVPPRWFFDPLARRCCKWTHVCVRPAFTSQEACTRRCHLVRRVNRG</sequence>
<dbReference type="EMBL" id="JABSTU010000006">
    <property type="protein sequence ID" value="KAH8027095.1"/>
    <property type="molecule type" value="Genomic_DNA"/>
</dbReference>
<keyword evidence="1" id="KW-1133">Transmembrane helix</keyword>
<dbReference type="AlphaFoldDB" id="A0A9J6DY02"/>
<reference evidence="2" key="2">
    <citation type="submission" date="2021-09" db="EMBL/GenBank/DDBJ databases">
        <authorList>
            <person name="Jia N."/>
            <person name="Wang J."/>
            <person name="Shi W."/>
            <person name="Du L."/>
            <person name="Sun Y."/>
            <person name="Zhan W."/>
            <person name="Jiang J."/>
            <person name="Wang Q."/>
            <person name="Zhang B."/>
            <person name="Ji P."/>
            <person name="Sakyi L.B."/>
            <person name="Cui X."/>
            <person name="Yuan T."/>
            <person name="Jiang B."/>
            <person name="Yang W."/>
            <person name="Lam T.T.-Y."/>
            <person name="Chang Q."/>
            <person name="Ding S."/>
            <person name="Wang X."/>
            <person name="Zhu J."/>
            <person name="Ruan X."/>
            <person name="Zhao L."/>
            <person name="Wei J."/>
            <person name="Que T."/>
            <person name="Du C."/>
            <person name="Cheng J."/>
            <person name="Dai P."/>
            <person name="Han X."/>
            <person name="Huang E."/>
            <person name="Gao Y."/>
            <person name="Liu J."/>
            <person name="Shao H."/>
            <person name="Ye R."/>
            <person name="Li L."/>
            <person name="Wei W."/>
            <person name="Wang X."/>
            <person name="Wang C."/>
            <person name="Huo Q."/>
            <person name="Li W."/>
            <person name="Guo W."/>
            <person name="Chen H."/>
            <person name="Chen S."/>
            <person name="Zhou L."/>
            <person name="Zhou L."/>
            <person name="Ni X."/>
            <person name="Tian J."/>
            <person name="Zhou Y."/>
            <person name="Sheng Y."/>
            <person name="Liu T."/>
            <person name="Pan Y."/>
            <person name="Xia L."/>
            <person name="Li J."/>
            <person name="Zhao F."/>
            <person name="Cao W."/>
        </authorList>
    </citation>
    <scope>NUCLEOTIDE SEQUENCE</scope>
    <source>
        <strain evidence="2">Rmic-2018</strain>
        <tissue evidence="2">Larvae</tissue>
    </source>
</reference>
<feature type="transmembrane region" description="Helical" evidence="1">
    <location>
        <begin position="66"/>
        <end position="95"/>
    </location>
</feature>
<evidence type="ECO:0008006" key="4">
    <source>
        <dbReference type="Google" id="ProtNLM"/>
    </source>
</evidence>
<accession>A0A9J6DY02</accession>
<dbReference type="Proteomes" id="UP000821866">
    <property type="component" value="Chromosome 4"/>
</dbReference>
<name>A0A9J6DY02_RHIMP</name>
<keyword evidence="1" id="KW-0812">Transmembrane</keyword>
<evidence type="ECO:0000313" key="3">
    <source>
        <dbReference type="Proteomes" id="UP000821866"/>
    </source>
</evidence>
<gene>
    <name evidence="2" type="ORF">HPB51_002040</name>
</gene>
<comment type="caution">
    <text evidence="2">The sequence shown here is derived from an EMBL/GenBank/DDBJ whole genome shotgun (WGS) entry which is preliminary data.</text>
</comment>